<evidence type="ECO:0000256" key="6">
    <source>
        <dbReference type="SAM" id="Phobius"/>
    </source>
</evidence>
<evidence type="ECO:0000256" key="5">
    <source>
        <dbReference type="ARBA" id="ARBA00023033"/>
    </source>
</evidence>
<keyword evidence="5" id="KW-0503">Monooxygenase</keyword>
<feature type="domain" description="FAD-binding" evidence="7">
    <location>
        <begin position="12"/>
        <end position="363"/>
    </location>
</feature>
<evidence type="ECO:0000256" key="2">
    <source>
        <dbReference type="ARBA" id="ARBA00022630"/>
    </source>
</evidence>
<evidence type="ECO:0000313" key="9">
    <source>
        <dbReference type="Proteomes" id="UP001295794"/>
    </source>
</evidence>
<keyword evidence="4" id="KW-0560">Oxidoreductase</keyword>
<keyword evidence="2" id="KW-0285">Flavoprotein</keyword>
<sequence>MSSQHTAQLQIQFLVVGGGVAGLACAYALAIAGHEVTIIEKGALDAKTEGSVRCPPNMTRLLKRWPGMAALFDERATPVSGLSFRDGQTGVPIGFMRFYEELMSDLRADFLALKHDDLRRHLDFLCASSGQVRFVHGHVVGLSKESVDDGVSVSLQDGRILSGDIIVGADGHQSVVRKLFFDEREPSDVVVTWQVHLVIPTQAVLDRGLANEHEFTIWAGDNSMMSGILDTASKNFYLGICTTGPVAALNCDWFKSYDNTFLPDFDLAGYDPRIHELIDCATDCHPTIQTIHENRDAVAPNSKVILIGDAANSVLLHGTHNTSMAIEDAMTLGSLFSRVRTREKIKKAIGVYDDLREPRVEQIRKSEYASLKEISLPQGVERQRRDDALQLTLQPEYATYEDCSDSDDLIEAWEPYIDAFKYDAVEAVDDWFSQLGSFFENVPPYINIVVA</sequence>
<organism evidence="8 9">
    <name type="scientific">Mycena citricolor</name>
    <dbReference type="NCBI Taxonomy" id="2018698"/>
    <lineage>
        <taxon>Eukaryota</taxon>
        <taxon>Fungi</taxon>
        <taxon>Dikarya</taxon>
        <taxon>Basidiomycota</taxon>
        <taxon>Agaricomycotina</taxon>
        <taxon>Agaricomycetes</taxon>
        <taxon>Agaricomycetidae</taxon>
        <taxon>Agaricales</taxon>
        <taxon>Marasmiineae</taxon>
        <taxon>Mycenaceae</taxon>
        <taxon>Mycena</taxon>
    </lineage>
</organism>
<dbReference type="Pfam" id="PF01494">
    <property type="entry name" value="FAD_binding_3"/>
    <property type="match status" value="1"/>
</dbReference>
<keyword evidence="3" id="KW-0274">FAD</keyword>
<evidence type="ECO:0000256" key="3">
    <source>
        <dbReference type="ARBA" id="ARBA00022827"/>
    </source>
</evidence>
<keyword evidence="6" id="KW-1133">Transmembrane helix</keyword>
<evidence type="ECO:0000256" key="4">
    <source>
        <dbReference type="ARBA" id="ARBA00023002"/>
    </source>
</evidence>
<dbReference type="Gene3D" id="3.50.50.60">
    <property type="entry name" value="FAD/NAD(P)-binding domain"/>
    <property type="match status" value="1"/>
</dbReference>
<evidence type="ECO:0000313" key="8">
    <source>
        <dbReference type="EMBL" id="CAK5264042.1"/>
    </source>
</evidence>
<comment type="caution">
    <text evidence="8">The sequence shown here is derived from an EMBL/GenBank/DDBJ whole genome shotgun (WGS) entry which is preliminary data.</text>
</comment>
<dbReference type="EMBL" id="CAVNYO010000046">
    <property type="protein sequence ID" value="CAK5264042.1"/>
    <property type="molecule type" value="Genomic_DNA"/>
</dbReference>
<accession>A0AAD2Q1I7</accession>
<dbReference type="PANTHER" id="PTHR13789:SF309">
    <property type="entry name" value="PUTATIVE (AFU_ORTHOLOGUE AFUA_6G14510)-RELATED"/>
    <property type="match status" value="1"/>
</dbReference>
<evidence type="ECO:0000259" key="7">
    <source>
        <dbReference type="Pfam" id="PF01494"/>
    </source>
</evidence>
<proteinExistence type="inferred from homology"/>
<keyword evidence="6" id="KW-0472">Membrane</keyword>
<dbReference type="GO" id="GO:0004497">
    <property type="term" value="F:monooxygenase activity"/>
    <property type="evidence" value="ECO:0007669"/>
    <property type="project" value="UniProtKB-KW"/>
</dbReference>
<dbReference type="InterPro" id="IPR050493">
    <property type="entry name" value="FAD-dep_Monooxygenase_BioMet"/>
</dbReference>
<dbReference type="Proteomes" id="UP001295794">
    <property type="component" value="Unassembled WGS sequence"/>
</dbReference>
<evidence type="ECO:0000256" key="1">
    <source>
        <dbReference type="ARBA" id="ARBA00007992"/>
    </source>
</evidence>
<name>A0AAD2Q1I7_9AGAR</name>
<dbReference type="SUPFAM" id="SSF51905">
    <property type="entry name" value="FAD/NAD(P)-binding domain"/>
    <property type="match status" value="1"/>
</dbReference>
<dbReference type="InterPro" id="IPR036188">
    <property type="entry name" value="FAD/NAD-bd_sf"/>
</dbReference>
<dbReference type="GO" id="GO:0071949">
    <property type="term" value="F:FAD binding"/>
    <property type="evidence" value="ECO:0007669"/>
    <property type="project" value="InterPro"/>
</dbReference>
<keyword evidence="6" id="KW-0812">Transmembrane</keyword>
<dbReference type="InterPro" id="IPR002938">
    <property type="entry name" value="FAD-bd"/>
</dbReference>
<reference evidence="8" key="1">
    <citation type="submission" date="2023-11" db="EMBL/GenBank/DDBJ databases">
        <authorList>
            <person name="De Vega J J."/>
            <person name="De Vega J J."/>
        </authorList>
    </citation>
    <scope>NUCLEOTIDE SEQUENCE</scope>
</reference>
<dbReference type="PRINTS" id="PR00420">
    <property type="entry name" value="RNGMNOXGNASE"/>
</dbReference>
<protein>
    <recommendedName>
        <fullName evidence="7">FAD-binding domain-containing protein</fullName>
    </recommendedName>
</protein>
<gene>
    <name evidence="8" type="ORF">MYCIT1_LOCUS3893</name>
</gene>
<dbReference type="AlphaFoldDB" id="A0AAD2Q1I7"/>
<comment type="similarity">
    <text evidence="1">Belongs to the paxM FAD-dependent monooxygenase family.</text>
</comment>
<dbReference type="PANTHER" id="PTHR13789">
    <property type="entry name" value="MONOOXYGENASE"/>
    <property type="match status" value="1"/>
</dbReference>
<feature type="transmembrane region" description="Helical" evidence="6">
    <location>
        <begin position="12"/>
        <end position="32"/>
    </location>
</feature>
<keyword evidence="9" id="KW-1185">Reference proteome</keyword>